<proteinExistence type="predicted"/>
<keyword evidence="2" id="KW-1185">Reference proteome</keyword>
<accession>A0A0V1GM78</accession>
<gene>
    <name evidence="1" type="ORF">T4B_11696</name>
</gene>
<dbReference type="EMBL" id="JYDS01001271">
    <property type="protein sequence ID" value="KRY99280.1"/>
    <property type="molecule type" value="Genomic_DNA"/>
</dbReference>
<evidence type="ECO:0000313" key="2">
    <source>
        <dbReference type="Proteomes" id="UP000054805"/>
    </source>
</evidence>
<sequence>MTALLSLKFHYNQLSGEYSERRAISKELRLILNQHAILHFEDFEKSILLNDSNIDNRLYSAARDFNRSSMPALMSLKFHYNQFTGEYSERRVIFQERRYFEKRILLSDSIIDNRLYTAARDFNESSIPALLSLKFHYNQFTGEYSQRRVIFQERRVSVE</sequence>
<reference evidence="1 2" key="1">
    <citation type="submission" date="2015-01" db="EMBL/GenBank/DDBJ databases">
        <title>Evolution of Trichinella species and genotypes.</title>
        <authorList>
            <person name="Korhonen P.K."/>
            <person name="Edoardo P."/>
            <person name="Giuseppe L.R."/>
            <person name="Gasser R.B."/>
        </authorList>
    </citation>
    <scope>NUCLEOTIDE SEQUENCE [LARGE SCALE GENOMIC DNA]</scope>
    <source>
        <strain evidence="1">ISS588</strain>
    </source>
</reference>
<name>A0A0V1GM78_TRIPS</name>
<dbReference type="Proteomes" id="UP000054805">
    <property type="component" value="Unassembled WGS sequence"/>
</dbReference>
<evidence type="ECO:0000313" key="1">
    <source>
        <dbReference type="EMBL" id="KRY99280.1"/>
    </source>
</evidence>
<comment type="caution">
    <text evidence="1">The sequence shown here is derived from an EMBL/GenBank/DDBJ whole genome shotgun (WGS) entry which is preliminary data.</text>
</comment>
<protein>
    <submittedName>
        <fullName evidence="1">Uncharacterized protein</fullName>
    </submittedName>
</protein>
<dbReference type="AlphaFoldDB" id="A0A0V1GM78"/>
<organism evidence="1 2">
    <name type="scientific">Trichinella pseudospiralis</name>
    <name type="common">Parasitic roundworm</name>
    <dbReference type="NCBI Taxonomy" id="6337"/>
    <lineage>
        <taxon>Eukaryota</taxon>
        <taxon>Metazoa</taxon>
        <taxon>Ecdysozoa</taxon>
        <taxon>Nematoda</taxon>
        <taxon>Enoplea</taxon>
        <taxon>Dorylaimia</taxon>
        <taxon>Trichinellida</taxon>
        <taxon>Trichinellidae</taxon>
        <taxon>Trichinella</taxon>
    </lineage>
</organism>